<dbReference type="InterPro" id="IPR058627">
    <property type="entry name" value="MdtA-like_C"/>
</dbReference>
<feature type="coiled-coil region" evidence="3">
    <location>
        <begin position="97"/>
        <end position="137"/>
    </location>
</feature>
<evidence type="ECO:0000313" key="6">
    <source>
        <dbReference type="EMBL" id="MTI25151.1"/>
    </source>
</evidence>
<evidence type="ECO:0000259" key="5">
    <source>
        <dbReference type="Pfam" id="PF25967"/>
    </source>
</evidence>
<feature type="transmembrane region" description="Helical" evidence="4">
    <location>
        <begin position="12"/>
        <end position="35"/>
    </location>
</feature>
<comment type="subcellular location">
    <subcellularLocation>
        <location evidence="1">Cell envelope</location>
    </subcellularLocation>
</comment>
<accession>A0ABW9RN72</accession>
<comment type="caution">
    <text evidence="6">The sequence shown here is derived from an EMBL/GenBank/DDBJ whole genome shotgun (WGS) entry which is preliminary data.</text>
</comment>
<dbReference type="Gene3D" id="2.40.30.170">
    <property type="match status" value="1"/>
</dbReference>
<proteinExistence type="predicted"/>
<dbReference type="RefSeq" id="WP_155171185.1">
    <property type="nucleotide sequence ID" value="NZ_BAAAFL010000008.1"/>
</dbReference>
<dbReference type="PANTHER" id="PTHR32347">
    <property type="entry name" value="EFFLUX SYSTEM COMPONENT YKNX-RELATED"/>
    <property type="match status" value="1"/>
</dbReference>
<organism evidence="6 7">
    <name type="scientific">Fulvivirga kasyanovii</name>
    <dbReference type="NCBI Taxonomy" id="396812"/>
    <lineage>
        <taxon>Bacteria</taxon>
        <taxon>Pseudomonadati</taxon>
        <taxon>Bacteroidota</taxon>
        <taxon>Cytophagia</taxon>
        <taxon>Cytophagales</taxon>
        <taxon>Fulvivirgaceae</taxon>
        <taxon>Fulvivirga</taxon>
    </lineage>
</organism>
<dbReference type="EMBL" id="SMLW01000488">
    <property type="protein sequence ID" value="MTI25151.1"/>
    <property type="molecule type" value="Genomic_DNA"/>
</dbReference>
<evidence type="ECO:0000256" key="4">
    <source>
        <dbReference type="SAM" id="Phobius"/>
    </source>
</evidence>
<dbReference type="Gene3D" id="1.10.287.470">
    <property type="entry name" value="Helix hairpin bin"/>
    <property type="match status" value="1"/>
</dbReference>
<keyword evidence="2 3" id="KW-0175">Coiled coil</keyword>
<dbReference type="InterPro" id="IPR050465">
    <property type="entry name" value="UPF0194_transport"/>
</dbReference>
<dbReference type="Pfam" id="PF25967">
    <property type="entry name" value="RND-MFP_C"/>
    <property type="match status" value="1"/>
</dbReference>
<evidence type="ECO:0000256" key="3">
    <source>
        <dbReference type="SAM" id="Coils"/>
    </source>
</evidence>
<evidence type="ECO:0000313" key="7">
    <source>
        <dbReference type="Proteomes" id="UP000798808"/>
    </source>
</evidence>
<dbReference type="PANTHER" id="PTHR32347:SF23">
    <property type="entry name" value="BLL5650 PROTEIN"/>
    <property type="match status" value="1"/>
</dbReference>
<keyword evidence="4" id="KW-0812">Transmembrane</keyword>
<dbReference type="Proteomes" id="UP000798808">
    <property type="component" value="Unassembled WGS sequence"/>
</dbReference>
<evidence type="ECO:0000256" key="1">
    <source>
        <dbReference type="ARBA" id="ARBA00004196"/>
    </source>
</evidence>
<dbReference type="Gene3D" id="2.40.50.100">
    <property type="match status" value="1"/>
</dbReference>
<keyword evidence="4" id="KW-1133">Transmembrane helix</keyword>
<name>A0ABW9RN72_9BACT</name>
<protein>
    <submittedName>
        <fullName evidence="6">HlyD family efflux transporter periplasmic adaptor subunit</fullName>
    </submittedName>
</protein>
<dbReference type="SUPFAM" id="SSF111369">
    <property type="entry name" value="HlyD-like secretion proteins"/>
    <property type="match status" value="1"/>
</dbReference>
<feature type="domain" description="Multidrug resistance protein MdtA-like C-terminal permuted SH3" evidence="5">
    <location>
        <begin position="347"/>
        <end position="405"/>
    </location>
</feature>
<keyword evidence="4" id="KW-0472">Membrane</keyword>
<sequence>MDRKIKKKTWTFKRIATILGAVAVVGFMAYLLFFADRRSRLNVEKEKLTIANVKRGVFQEFIPQTGTVEPSVTFYLDAIEGGTIKKVHAESGAMLEKGDLIVELSNLNRELSVLTQEASLNESINRLRQTRLQLEQNDLQQQQTLALIENQIEKLEPQYKRQKMLYDKKLISKQEFEQTQADYEYNLKRRDITYASYRNDSISRIRQLGQLNTSERRMTQSLEGVGQILDNLIIKSPIEGQLSTQPLFEGQAVNPGQRLGQVDKVGSYKVRVPIDELYLPRISTGLSATTTFAGKDYRLKITYIYPTITNGRFEVDMEFDGEAPEGIKRGQSLRLRIELGQSSEELLLPVGGFYKDTGGNWVFVVSEDGTKAEKRNIRLGRKNTEHFEVLEGLEPGDRVITSSYDNFGDNEVLVLQ</sequence>
<gene>
    <name evidence="6" type="ORF">E1163_09380</name>
</gene>
<keyword evidence="7" id="KW-1185">Reference proteome</keyword>
<dbReference type="Gene3D" id="2.40.420.20">
    <property type="match status" value="1"/>
</dbReference>
<reference evidence="6 7" key="1">
    <citation type="submission" date="2019-02" db="EMBL/GenBank/DDBJ databases">
        <authorList>
            <person name="Goldberg S.R."/>
            <person name="Haltli B.A."/>
            <person name="Correa H."/>
            <person name="Russell K.G."/>
        </authorList>
    </citation>
    <scope>NUCLEOTIDE SEQUENCE [LARGE SCALE GENOMIC DNA]</scope>
    <source>
        <strain evidence="6 7">JCM 16186</strain>
    </source>
</reference>
<evidence type="ECO:0000256" key="2">
    <source>
        <dbReference type="ARBA" id="ARBA00023054"/>
    </source>
</evidence>